<reference evidence="1" key="2">
    <citation type="submission" date="2022-06" db="UniProtKB">
        <authorList>
            <consortium name="EnsemblMetazoa"/>
        </authorList>
    </citation>
    <scope>IDENTIFICATION</scope>
    <source>
        <strain evidence="1">PS312</strain>
    </source>
</reference>
<evidence type="ECO:0000313" key="1">
    <source>
        <dbReference type="EnsemblMetazoa" id="PPA02033.1"/>
    </source>
</evidence>
<dbReference type="AlphaFoldDB" id="A0A2A6D2Q7"/>
<proteinExistence type="predicted"/>
<keyword evidence="2" id="KW-1185">Reference proteome</keyword>
<organism evidence="1 2">
    <name type="scientific">Pristionchus pacificus</name>
    <name type="common">Parasitic nematode worm</name>
    <dbReference type="NCBI Taxonomy" id="54126"/>
    <lineage>
        <taxon>Eukaryota</taxon>
        <taxon>Metazoa</taxon>
        <taxon>Ecdysozoa</taxon>
        <taxon>Nematoda</taxon>
        <taxon>Chromadorea</taxon>
        <taxon>Rhabditida</taxon>
        <taxon>Rhabditina</taxon>
        <taxon>Diplogasteromorpha</taxon>
        <taxon>Diplogasteroidea</taxon>
        <taxon>Neodiplogasteridae</taxon>
        <taxon>Pristionchus</taxon>
    </lineage>
</organism>
<sequence length="127" mass="13972">AVCERVEQGLAQLKNVASLKLSEFGLSRVLMTMDILIFRTELPLAPDDVTSKTIFGPRYSTKIVFDVTSSGANGSSVRKINMSIVISTLDNPNSESFRESIFELCQTLLYSLANGHISVYFICSSVK</sequence>
<name>A0A2A6D2Q7_PRIPA</name>
<dbReference type="EnsemblMetazoa" id="PPA02033.1">
    <property type="protein sequence ID" value="PPA02033.1"/>
    <property type="gene ID" value="WBGene00091587"/>
</dbReference>
<dbReference type="Proteomes" id="UP000005239">
    <property type="component" value="Unassembled WGS sequence"/>
</dbReference>
<accession>A0A8R1YBG8</accession>
<gene>
    <name evidence="1" type="primary">WBGene00091587</name>
</gene>
<accession>A0A2A6D2Q7</accession>
<evidence type="ECO:0000313" key="2">
    <source>
        <dbReference type="Proteomes" id="UP000005239"/>
    </source>
</evidence>
<reference evidence="2" key="1">
    <citation type="journal article" date="2008" name="Nat. Genet.">
        <title>The Pristionchus pacificus genome provides a unique perspective on nematode lifestyle and parasitism.</title>
        <authorList>
            <person name="Dieterich C."/>
            <person name="Clifton S.W."/>
            <person name="Schuster L.N."/>
            <person name="Chinwalla A."/>
            <person name="Delehaunty K."/>
            <person name="Dinkelacker I."/>
            <person name="Fulton L."/>
            <person name="Fulton R."/>
            <person name="Godfrey J."/>
            <person name="Minx P."/>
            <person name="Mitreva M."/>
            <person name="Roeseler W."/>
            <person name="Tian H."/>
            <person name="Witte H."/>
            <person name="Yang S.P."/>
            <person name="Wilson R.K."/>
            <person name="Sommer R.J."/>
        </authorList>
    </citation>
    <scope>NUCLEOTIDE SEQUENCE [LARGE SCALE GENOMIC DNA]</scope>
    <source>
        <strain evidence="2">PS312</strain>
    </source>
</reference>
<protein>
    <submittedName>
        <fullName evidence="1">Uncharacterized protein</fullName>
    </submittedName>
</protein>